<reference evidence="2 3" key="1">
    <citation type="submission" date="2020-01" db="EMBL/GenBank/DDBJ databases">
        <authorList>
            <consortium name="DOE Joint Genome Institute"/>
            <person name="Haridas S."/>
            <person name="Albert R."/>
            <person name="Binder M."/>
            <person name="Bloem J."/>
            <person name="Labutti K."/>
            <person name="Salamov A."/>
            <person name="Andreopoulos B."/>
            <person name="Baker S.E."/>
            <person name="Barry K."/>
            <person name="Bills G."/>
            <person name="Bluhm B.H."/>
            <person name="Cannon C."/>
            <person name="Castanera R."/>
            <person name="Culley D.E."/>
            <person name="Daum C."/>
            <person name="Ezra D."/>
            <person name="Gonzalez J.B."/>
            <person name="Henrissat B."/>
            <person name="Kuo A."/>
            <person name="Liang C."/>
            <person name="Lipzen A."/>
            <person name="Lutzoni F."/>
            <person name="Magnuson J."/>
            <person name="Mondo S."/>
            <person name="Nolan M."/>
            <person name="Ohm R."/>
            <person name="Pangilinan J."/>
            <person name="Park H.-J.H."/>
            <person name="Ramirez L."/>
            <person name="Alfaro M."/>
            <person name="Sun H."/>
            <person name="Tritt A."/>
            <person name="Yoshinaga Y."/>
            <person name="Zwiers L.-H.L."/>
            <person name="Turgeon B.G."/>
            <person name="Goodwin S.B."/>
            <person name="Spatafora J.W."/>
            <person name="Crous P.W."/>
            <person name="Grigoriev I.V."/>
        </authorList>
    </citation>
    <scope>NUCLEOTIDE SEQUENCE [LARGE SCALE GENOMIC DNA]</scope>
    <source>
        <strain evidence="2 3">CBS 611.86</strain>
    </source>
</reference>
<comment type="caution">
    <text evidence="2">The sequence shown here is derived from an EMBL/GenBank/DDBJ whole genome shotgun (WGS) entry which is preliminary data.</text>
</comment>
<accession>A0A7C8MDQ1</accession>
<organism evidence="2 3">
    <name type="scientific">Massariosphaeria phaeospora</name>
    <dbReference type="NCBI Taxonomy" id="100035"/>
    <lineage>
        <taxon>Eukaryota</taxon>
        <taxon>Fungi</taxon>
        <taxon>Dikarya</taxon>
        <taxon>Ascomycota</taxon>
        <taxon>Pezizomycotina</taxon>
        <taxon>Dothideomycetes</taxon>
        <taxon>Pleosporomycetidae</taxon>
        <taxon>Pleosporales</taxon>
        <taxon>Pleosporales incertae sedis</taxon>
        <taxon>Massariosphaeria</taxon>
    </lineage>
</organism>
<feature type="chain" id="PRO_5028966617" evidence="1">
    <location>
        <begin position="23"/>
        <end position="214"/>
    </location>
</feature>
<dbReference type="OrthoDB" id="3545468at2759"/>
<evidence type="ECO:0000256" key="1">
    <source>
        <dbReference type="SAM" id="SignalP"/>
    </source>
</evidence>
<dbReference type="AlphaFoldDB" id="A0A7C8MDQ1"/>
<evidence type="ECO:0000313" key="3">
    <source>
        <dbReference type="Proteomes" id="UP000481861"/>
    </source>
</evidence>
<sequence length="214" mass="23106">MHTSISATLVVLAHFIPSAVLAIPKVTVSPLSNGCSAYPGYSNTTGQAGPWTVVADSTGSSIDGLKISAESFTDDGVNRWGFVTLPKGSPNVANITLRCANSTLQASLPDWVDLSIASEENWQSSFSWNISPAVPVQPYAHYINGQKQAGVFLGAGNSTTWNFKYNWGGVVGEYYLLRLADATMTKTARGTLRKRQDFPVLDDRDWVGFLKVVE</sequence>
<protein>
    <submittedName>
        <fullName evidence="2">Uncharacterized protein</fullName>
    </submittedName>
</protein>
<name>A0A7C8MDQ1_9PLEO</name>
<proteinExistence type="predicted"/>
<feature type="signal peptide" evidence="1">
    <location>
        <begin position="1"/>
        <end position="22"/>
    </location>
</feature>
<keyword evidence="3" id="KW-1185">Reference proteome</keyword>
<evidence type="ECO:0000313" key="2">
    <source>
        <dbReference type="EMBL" id="KAF2870762.1"/>
    </source>
</evidence>
<keyword evidence="1" id="KW-0732">Signal</keyword>
<dbReference type="EMBL" id="JAADJZ010000013">
    <property type="protein sequence ID" value="KAF2870762.1"/>
    <property type="molecule type" value="Genomic_DNA"/>
</dbReference>
<gene>
    <name evidence="2" type="ORF">BDV95DRAFT_607895</name>
</gene>
<dbReference type="Proteomes" id="UP000481861">
    <property type="component" value="Unassembled WGS sequence"/>
</dbReference>